<reference evidence="1" key="2">
    <citation type="journal article" date="2021" name="PeerJ">
        <title>Extensive microbial diversity within the chicken gut microbiome revealed by metagenomics and culture.</title>
        <authorList>
            <person name="Gilroy R."/>
            <person name="Ravi A."/>
            <person name="Getino M."/>
            <person name="Pursley I."/>
            <person name="Horton D.L."/>
            <person name="Alikhan N.F."/>
            <person name="Baker D."/>
            <person name="Gharbi K."/>
            <person name="Hall N."/>
            <person name="Watson M."/>
            <person name="Adriaenssens E.M."/>
            <person name="Foster-Nyarko E."/>
            <person name="Jarju S."/>
            <person name="Secka A."/>
            <person name="Antonio M."/>
            <person name="Oren A."/>
            <person name="Chaudhuri R.R."/>
            <person name="La Ragione R."/>
            <person name="Hildebrand F."/>
            <person name="Pallen M.J."/>
        </authorList>
    </citation>
    <scope>NUCLEOTIDE SEQUENCE</scope>
    <source>
        <strain evidence="1">ChiW3-316</strain>
    </source>
</reference>
<dbReference type="EMBL" id="DVNC01000058">
    <property type="protein sequence ID" value="HIU54094.1"/>
    <property type="molecule type" value="Genomic_DNA"/>
</dbReference>
<name>A0A9D1SBB1_9PROT</name>
<comment type="caution">
    <text evidence="1">The sequence shown here is derived from an EMBL/GenBank/DDBJ whole genome shotgun (WGS) entry which is preliminary data.</text>
</comment>
<accession>A0A9D1SBB1</accession>
<organism evidence="1 2">
    <name type="scientific">Candidatus Scatocola faecipullorum</name>
    <dbReference type="NCBI Taxonomy" id="2840917"/>
    <lineage>
        <taxon>Bacteria</taxon>
        <taxon>Pseudomonadati</taxon>
        <taxon>Pseudomonadota</taxon>
        <taxon>Alphaproteobacteria</taxon>
        <taxon>Rhodospirillales</taxon>
        <taxon>Rhodospirillaceae</taxon>
        <taxon>Rhodospirillaceae incertae sedis</taxon>
        <taxon>Candidatus Scatocola</taxon>
    </lineage>
</organism>
<reference evidence="1" key="1">
    <citation type="submission" date="2020-10" db="EMBL/GenBank/DDBJ databases">
        <authorList>
            <person name="Gilroy R."/>
        </authorList>
    </citation>
    <scope>NUCLEOTIDE SEQUENCE</scope>
    <source>
        <strain evidence="1">ChiW3-316</strain>
    </source>
</reference>
<gene>
    <name evidence="1" type="ORF">IAD20_08465</name>
</gene>
<evidence type="ECO:0000313" key="2">
    <source>
        <dbReference type="Proteomes" id="UP000824107"/>
    </source>
</evidence>
<sequence length="105" mass="11245">MRYRLIAALFAVVEVCACNNIDFNTLLLNENSSSTAKLNACMLNEINSRAANGTLFTSGLGVKATAEDVANDCIRKLTLQSMGLNETAVNNATNFINSIKNAAQN</sequence>
<evidence type="ECO:0000313" key="1">
    <source>
        <dbReference type="EMBL" id="HIU54094.1"/>
    </source>
</evidence>
<dbReference type="Proteomes" id="UP000824107">
    <property type="component" value="Unassembled WGS sequence"/>
</dbReference>
<proteinExistence type="predicted"/>
<protein>
    <submittedName>
        <fullName evidence="1">Uncharacterized protein</fullName>
    </submittedName>
</protein>
<dbReference type="AlphaFoldDB" id="A0A9D1SBB1"/>